<dbReference type="SUPFAM" id="SSF51905">
    <property type="entry name" value="FAD/NAD(P)-binding domain"/>
    <property type="match status" value="1"/>
</dbReference>
<dbReference type="AlphaFoldDB" id="A0A6F8ZEV0"/>
<dbReference type="PANTHER" id="PTHR43755:SF1">
    <property type="entry name" value="FAD-DEPENDENT PYRIDINE NUCLEOTIDE-DISULPHIDE OXIDOREDUCTASE"/>
    <property type="match status" value="1"/>
</dbReference>
<organism evidence="2 3">
    <name type="scientific">Candidatus Hydrogenisulfobacillus filiaventi</name>
    <dbReference type="NCBI Taxonomy" id="2707344"/>
    <lineage>
        <taxon>Bacteria</taxon>
        <taxon>Bacillati</taxon>
        <taxon>Bacillota</taxon>
        <taxon>Clostridia</taxon>
        <taxon>Eubacteriales</taxon>
        <taxon>Clostridiales Family XVII. Incertae Sedis</taxon>
        <taxon>Candidatus Hydrogenisulfobacillus</taxon>
    </lineage>
</organism>
<proteinExistence type="predicted"/>
<dbReference type="Pfam" id="PF07992">
    <property type="entry name" value="Pyr_redox_2"/>
    <property type="match status" value="1"/>
</dbReference>
<dbReference type="InterPro" id="IPR023753">
    <property type="entry name" value="FAD/NAD-binding_dom"/>
</dbReference>
<dbReference type="KEGG" id="hfv:R50_0892"/>
<sequence>MAAPLEVVVLGARIGGLAVLYWLRHRFPARAIRVTVVERWATGVFRPELVHALDRAPGFVDHLTLNTERAVRRVYQARWVHDTAVRIDPRARRVHLAAGAPLAYDVLFVATGVDPAWERIPGLGPEAGGICEAHLARHTAVDLAGHPPARLVLAAGPWSGDPASPHLTAGFDMPLFESALLWDGALRRRRRRDRHHIRIVTPAPVAAEGAGPAGRRRLTALLEQRGIAVTLGARYRAVEPGHIRLEDGEDVPYDRTIWTPPYAGSQLARASGIDDGYGWIPTDGYLRHPEWPSIYAVGDIGRLTVPKHGHQALIQARVAVTHLWATLHGRTPPAPYRPWALWALETGDGRALLDYVAPAPDGGLREWAWWGRPVAWAKDLFVITYLALGGHLPWMP</sequence>
<protein>
    <submittedName>
        <fullName evidence="2">Pyr_redox_2 domain-containing protein</fullName>
    </submittedName>
</protein>
<evidence type="ECO:0000259" key="1">
    <source>
        <dbReference type="Pfam" id="PF07992"/>
    </source>
</evidence>
<reference evidence="2 3" key="1">
    <citation type="submission" date="2020-02" db="EMBL/GenBank/DDBJ databases">
        <authorList>
            <person name="Hogendoorn C."/>
        </authorList>
    </citation>
    <scope>NUCLEOTIDE SEQUENCE [LARGE SCALE GENOMIC DNA]</scope>
    <source>
        <strain evidence="2">R501</strain>
    </source>
</reference>
<feature type="domain" description="FAD/NAD(P)-binding" evidence="1">
    <location>
        <begin position="6"/>
        <end position="312"/>
    </location>
</feature>
<evidence type="ECO:0000313" key="3">
    <source>
        <dbReference type="Proteomes" id="UP000503399"/>
    </source>
</evidence>
<name>A0A6F8ZEV0_9FIRM</name>
<accession>A0A6F8ZEV0</accession>
<dbReference type="GO" id="GO:0016491">
    <property type="term" value="F:oxidoreductase activity"/>
    <property type="evidence" value="ECO:0007669"/>
    <property type="project" value="InterPro"/>
</dbReference>
<evidence type="ECO:0000313" key="2">
    <source>
        <dbReference type="EMBL" id="CAB1128398.1"/>
    </source>
</evidence>
<dbReference type="EMBL" id="LR778114">
    <property type="protein sequence ID" value="CAB1128398.1"/>
    <property type="molecule type" value="Genomic_DNA"/>
</dbReference>
<dbReference type="Gene3D" id="3.50.50.60">
    <property type="entry name" value="FAD/NAD(P)-binding domain"/>
    <property type="match status" value="2"/>
</dbReference>
<dbReference type="InterPro" id="IPR052541">
    <property type="entry name" value="SQRD"/>
</dbReference>
<dbReference type="Proteomes" id="UP000503399">
    <property type="component" value="Chromosome"/>
</dbReference>
<gene>
    <name evidence="2" type="ORF">R50_0892</name>
</gene>
<keyword evidence="3" id="KW-1185">Reference proteome</keyword>
<dbReference type="InterPro" id="IPR036188">
    <property type="entry name" value="FAD/NAD-bd_sf"/>
</dbReference>
<dbReference type="PANTHER" id="PTHR43755">
    <property type="match status" value="1"/>
</dbReference>